<sequence>MKDKFQQITQKSYDQIAGQFSYSRNYVWSDLQVFLEYVNDGDDVLDLGAGNGRMVEFLQDKAVNYLGVDSSRELIKQAKQKFPKFKFQVKDALKINYRNKFDVVIATAVLNHFADEKSRIVVLKNIYRSLKPGGDLLMSNWNMWNEKNPKGMRKFEKMKKELNDENFFDKFGVKKSEIDTGDVLTVWGEDSVLYYHAFTIEELKELCEKVGFKVVKNYYSLRGVKSTKLKGDNLILVGKKWEK</sequence>
<evidence type="ECO:0000313" key="4">
    <source>
        <dbReference type="Proteomes" id="UP000179001"/>
    </source>
</evidence>
<dbReference type="EMBL" id="MFGJ01000006">
    <property type="protein sequence ID" value="OGF32274.1"/>
    <property type="molecule type" value="Genomic_DNA"/>
</dbReference>
<accession>A0A1F5SZY8</accession>
<dbReference type="STRING" id="1798002.A2478_03030"/>
<dbReference type="Pfam" id="PF13489">
    <property type="entry name" value="Methyltransf_23"/>
    <property type="match status" value="1"/>
</dbReference>
<protein>
    <submittedName>
        <fullName evidence="3">Uncharacterized protein</fullName>
    </submittedName>
</protein>
<organism evidence="3 4">
    <name type="scientific">Candidatus Falkowbacteria bacterium RIFOXYC2_FULL_36_12</name>
    <dbReference type="NCBI Taxonomy" id="1798002"/>
    <lineage>
        <taxon>Bacteria</taxon>
        <taxon>Candidatus Falkowiibacteriota</taxon>
    </lineage>
</organism>
<dbReference type="Gene3D" id="3.40.50.150">
    <property type="entry name" value="Vaccinia Virus protein VP39"/>
    <property type="match status" value="1"/>
</dbReference>
<keyword evidence="1" id="KW-0489">Methyltransferase</keyword>
<gene>
    <name evidence="3" type="ORF">A2478_03030</name>
</gene>
<dbReference type="InterPro" id="IPR029063">
    <property type="entry name" value="SAM-dependent_MTases_sf"/>
</dbReference>
<dbReference type="SUPFAM" id="SSF53335">
    <property type="entry name" value="S-adenosyl-L-methionine-dependent methyltransferases"/>
    <property type="match status" value="1"/>
</dbReference>
<dbReference type="CDD" id="cd02440">
    <property type="entry name" value="AdoMet_MTases"/>
    <property type="match status" value="1"/>
</dbReference>
<keyword evidence="2" id="KW-0808">Transferase</keyword>
<dbReference type="PANTHER" id="PTHR13069:SF21">
    <property type="entry name" value="ALKYLATED DNA REPAIR PROTEIN ALKB HOMOLOG 8"/>
    <property type="match status" value="1"/>
</dbReference>
<dbReference type="GO" id="GO:0032259">
    <property type="term" value="P:methylation"/>
    <property type="evidence" value="ECO:0007669"/>
    <property type="project" value="UniProtKB-KW"/>
</dbReference>
<comment type="caution">
    <text evidence="3">The sequence shown here is derived from an EMBL/GenBank/DDBJ whole genome shotgun (WGS) entry which is preliminary data.</text>
</comment>
<evidence type="ECO:0000256" key="2">
    <source>
        <dbReference type="ARBA" id="ARBA00022679"/>
    </source>
</evidence>
<reference evidence="3 4" key="1">
    <citation type="journal article" date="2016" name="Nat. Commun.">
        <title>Thousands of microbial genomes shed light on interconnected biogeochemical processes in an aquifer system.</title>
        <authorList>
            <person name="Anantharaman K."/>
            <person name="Brown C.T."/>
            <person name="Hug L.A."/>
            <person name="Sharon I."/>
            <person name="Castelle C.J."/>
            <person name="Probst A.J."/>
            <person name="Thomas B.C."/>
            <person name="Singh A."/>
            <person name="Wilkins M.J."/>
            <person name="Karaoz U."/>
            <person name="Brodie E.L."/>
            <person name="Williams K.H."/>
            <person name="Hubbard S.S."/>
            <person name="Banfield J.F."/>
        </authorList>
    </citation>
    <scope>NUCLEOTIDE SEQUENCE [LARGE SCALE GENOMIC DNA]</scope>
</reference>
<evidence type="ECO:0000313" key="3">
    <source>
        <dbReference type="EMBL" id="OGF32274.1"/>
    </source>
</evidence>
<dbReference type="AlphaFoldDB" id="A0A1F5SZY8"/>
<evidence type="ECO:0000256" key="1">
    <source>
        <dbReference type="ARBA" id="ARBA00022603"/>
    </source>
</evidence>
<dbReference type="PANTHER" id="PTHR13069">
    <property type="entry name" value="ALKYLATED DNA REPAIR PROTEIN ALKB HOMOLOG 8"/>
    <property type="match status" value="1"/>
</dbReference>
<proteinExistence type="predicted"/>
<name>A0A1F5SZY8_9BACT</name>
<dbReference type="GO" id="GO:0008168">
    <property type="term" value="F:methyltransferase activity"/>
    <property type="evidence" value="ECO:0007669"/>
    <property type="project" value="UniProtKB-KW"/>
</dbReference>
<dbReference type="Proteomes" id="UP000179001">
    <property type="component" value="Unassembled WGS sequence"/>
</dbReference>
<dbReference type="InterPro" id="IPR051422">
    <property type="entry name" value="AlkB_tRNA_MeTrf/Diox"/>
</dbReference>